<sequence>MITDPIAFEKDKLIRDIYSKQKGIGALLLKHGNRQEVAHLVYKWQSHKNFFIQNAAVTKIPLDELKERHKKVSQLLEQVELYTIK</sequence>
<evidence type="ECO:0000313" key="1">
    <source>
        <dbReference type="EMBL" id="TCW59641.1"/>
    </source>
</evidence>
<reference evidence="1 2" key="1">
    <citation type="submission" date="2019-03" db="EMBL/GenBank/DDBJ databases">
        <title>Above-ground endophytic microbial communities from plants in different locations in the United States.</title>
        <authorList>
            <person name="Frank C."/>
        </authorList>
    </citation>
    <scope>NUCLEOTIDE SEQUENCE [LARGE SCALE GENOMIC DNA]</scope>
    <source>
        <strain evidence="1 2">LP_2_YM</strain>
    </source>
</reference>
<dbReference type="Proteomes" id="UP000295285">
    <property type="component" value="Unassembled WGS sequence"/>
</dbReference>
<dbReference type="RefSeq" id="WP_131931500.1">
    <property type="nucleotide sequence ID" value="NZ_SMDF01000001.1"/>
</dbReference>
<dbReference type="EMBL" id="SMDG01000001">
    <property type="protein sequence ID" value="TCW59641.1"/>
    <property type="molecule type" value="Genomic_DNA"/>
</dbReference>
<organism evidence="1 2">
    <name type="scientific">Bacillus thuringiensis</name>
    <dbReference type="NCBI Taxonomy" id="1428"/>
    <lineage>
        <taxon>Bacteria</taxon>
        <taxon>Bacillati</taxon>
        <taxon>Bacillota</taxon>
        <taxon>Bacilli</taxon>
        <taxon>Bacillales</taxon>
        <taxon>Bacillaceae</taxon>
        <taxon>Bacillus</taxon>
        <taxon>Bacillus cereus group</taxon>
    </lineage>
</organism>
<evidence type="ECO:0000313" key="2">
    <source>
        <dbReference type="Proteomes" id="UP000295285"/>
    </source>
</evidence>
<comment type="caution">
    <text evidence="1">The sequence shown here is derived from an EMBL/GenBank/DDBJ whole genome shotgun (WGS) entry which is preliminary data.</text>
</comment>
<dbReference type="AlphaFoldDB" id="A0A4R4BKJ1"/>
<accession>A0A4R4BKJ1</accession>
<protein>
    <submittedName>
        <fullName evidence="1">Uncharacterized protein</fullName>
    </submittedName>
</protein>
<gene>
    <name evidence="1" type="ORF">EC910_101271</name>
</gene>
<name>A0A4R4BKJ1_BACTU</name>
<proteinExistence type="predicted"/>